<dbReference type="SUPFAM" id="SSF53098">
    <property type="entry name" value="Ribonuclease H-like"/>
    <property type="match status" value="1"/>
</dbReference>
<dbReference type="InterPro" id="IPR052035">
    <property type="entry name" value="ZnF_BED_domain_contain"/>
</dbReference>
<dbReference type="GO" id="GO:0008270">
    <property type="term" value="F:zinc ion binding"/>
    <property type="evidence" value="ECO:0007669"/>
    <property type="project" value="UniProtKB-KW"/>
</dbReference>
<dbReference type="GO" id="GO:0005634">
    <property type="term" value="C:nucleus"/>
    <property type="evidence" value="ECO:0007669"/>
    <property type="project" value="UniProtKB-SubCell"/>
</dbReference>
<comment type="subcellular location">
    <subcellularLocation>
        <location evidence="1">Nucleus</location>
    </subcellularLocation>
</comment>
<reference evidence="10 11" key="1">
    <citation type="submission" date="2018-09" db="EMBL/GenBank/DDBJ databases">
        <title>A high-quality reference genome of wild soybean provides a powerful tool to mine soybean genomes.</title>
        <authorList>
            <person name="Xie M."/>
            <person name="Chung C.Y.L."/>
            <person name="Li M.-W."/>
            <person name="Wong F.-L."/>
            <person name="Chan T.-F."/>
            <person name="Lam H.-M."/>
        </authorList>
    </citation>
    <scope>NUCLEOTIDE SEQUENCE [LARGE SCALE GENOMIC DNA]</scope>
    <source>
        <strain evidence="11">cv. W05</strain>
        <tissue evidence="10">Hypocotyl of etiolated seedlings</tissue>
    </source>
</reference>
<evidence type="ECO:0000256" key="7">
    <source>
        <dbReference type="ARBA" id="ARBA00023242"/>
    </source>
</evidence>
<dbReference type="EMBL" id="QZWG01000015">
    <property type="protein sequence ID" value="RZB64674.1"/>
    <property type="molecule type" value="Genomic_DNA"/>
</dbReference>
<comment type="caution">
    <text evidence="10">The sequence shown here is derived from an EMBL/GenBank/DDBJ whole genome shotgun (WGS) entry which is preliminary data.</text>
</comment>
<evidence type="ECO:0000256" key="2">
    <source>
        <dbReference type="ARBA" id="ARBA00022723"/>
    </source>
</evidence>
<dbReference type="InterPro" id="IPR003656">
    <property type="entry name" value="Znf_BED"/>
</dbReference>
<evidence type="ECO:0000256" key="8">
    <source>
        <dbReference type="PROSITE-ProRule" id="PRU00027"/>
    </source>
</evidence>
<dbReference type="PANTHER" id="PTHR46481:SF10">
    <property type="entry name" value="ZINC FINGER BED DOMAIN-CONTAINING PROTEIN 39"/>
    <property type="match status" value="1"/>
</dbReference>
<evidence type="ECO:0000256" key="3">
    <source>
        <dbReference type="ARBA" id="ARBA00022771"/>
    </source>
</evidence>
<keyword evidence="11" id="KW-1185">Reference proteome</keyword>
<keyword evidence="3 8" id="KW-0863">Zinc-finger</keyword>
<keyword evidence="7" id="KW-0539">Nucleus</keyword>
<feature type="domain" description="BED-type" evidence="9">
    <location>
        <begin position="30"/>
        <end position="87"/>
    </location>
</feature>
<proteinExistence type="predicted"/>
<dbReference type="Proteomes" id="UP000289340">
    <property type="component" value="Chromosome 15"/>
</dbReference>
<keyword evidence="5" id="KW-0805">Transcription regulation</keyword>
<dbReference type="GO" id="GO:0003677">
    <property type="term" value="F:DNA binding"/>
    <property type="evidence" value="ECO:0007669"/>
    <property type="project" value="InterPro"/>
</dbReference>
<dbReference type="AlphaFoldDB" id="A0A445GTW8"/>
<evidence type="ECO:0000313" key="10">
    <source>
        <dbReference type="EMBL" id="RZB64674.1"/>
    </source>
</evidence>
<organism evidence="10 11">
    <name type="scientific">Glycine soja</name>
    <name type="common">Wild soybean</name>
    <dbReference type="NCBI Taxonomy" id="3848"/>
    <lineage>
        <taxon>Eukaryota</taxon>
        <taxon>Viridiplantae</taxon>
        <taxon>Streptophyta</taxon>
        <taxon>Embryophyta</taxon>
        <taxon>Tracheophyta</taxon>
        <taxon>Spermatophyta</taxon>
        <taxon>Magnoliopsida</taxon>
        <taxon>eudicotyledons</taxon>
        <taxon>Gunneridae</taxon>
        <taxon>Pentapetalae</taxon>
        <taxon>rosids</taxon>
        <taxon>fabids</taxon>
        <taxon>Fabales</taxon>
        <taxon>Fabaceae</taxon>
        <taxon>Papilionoideae</taxon>
        <taxon>50 kb inversion clade</taxon>
        <taxon>NPAAA clade</taxon>
        <taxon>indigoferoid/millettioid clade</taxon>
        <taxon>Phaseoleae</taxon>
        <taxon>Glycine</taxon>
        <taxon>Glycine subgen. Soja</taxon>
    </lineage>
</organism>
<dbReference type="InterPro" id="IPR012337">
    <property type="entry name" value="RNaseH-like_sf"/>
</dbReference>
<sequence>MRVLMWMCIKNVIHEDEPIESKMSKKRARNYSSHVWNFFEKPVMHSDGKVRSKCKYCLKDYVGGDNRNETSTLQRHMRKCDVYLKTCSNSDVGNIILDHAGRLRNKKIDQSVVYEMISMMIIEHDLPFSFVEHKRFKELLQYLHPHVKGYISLTAHYVGANWKLNSKMLNFSHFPPPHSGYNASSNDKMQDYLKEKLLLHTNGLVSGGEFFHIRCSAHILNLIVQEGLKAVDPTGNKIRESIKYVKGSEGRMKVFKACVAKVGGIHTKMDLPLDVITRWNSTFLMLESALVYRRVFCSLAFDDRSYSSCPTNEEWERGHKMCDFLRPFFCSNH</sequence>
<dbReference type="PANTHER" id="PTHR46481">
    <property type="entry name" value="ZINC FINGER BED DOMAIN-CONTAINING PROTEIN 4"/>
    <property type="match status" value="1"/>
</dbReference>
<keyword evidence="4" id="KW-0862">Zinc</keyword>
<dbReference type="SMART" id="SM00614">
    <property type="entry name" value="ZnF_BED"/>
    <property type="match status" value="1"/>
</dbReference>
<keyword evidence="6" id="KW-0804">Transcription</keyword>
<accession>A0A445GTW8</accession>
<keyword evidence="2" id="KW-0479">Metal-binding</keyword>
<evidence type="ECO:0000256" key="1">
    <source>
        <dbReference type="ARBA" id="ARBA00004123"/>
    </source>
</evidence>
<evidence type="ECO:0000313" key="11">
    <source>
        <dbReference type="Proteomes" id="UP000289340"/>
    </source>
</evidence>
<evidence type="ECO:0000256" key="6">
    <source>
        <dbReference type="ARBA" id="ARBA00023163"/>
    </source>
</evidence>
<dbReference type="PROSITE" id="PS50808">
    <property type="entry name" value="ZF_BED"/>
    <property type="match status" value="1"/>
</dbReference>
<name>A0A445GTW8_GLYSO</name>
<gene>
    <name evidence="10" type="ORF">D0Y65_040955</name>
</gene>
<evidence type="ECO:0000256" key="5">
    <source>
        <dbReference type="ARBA" id="ARBA00023015"/>
    </source>
</evidence>
<evidence type="ECO:0000256" key="4">
    <source>
        <dbReference type="ARBA" id="ARBA00022833"/>
    </source>
</evidence>
<evidence type="ECO:0000259" key="9">
    <source>
        <dbReference type="PROSITE" id="PS50808"/>
    </source>
</evidence>
<protein>
    <submittedName>
        <fullName evidence="10">Zinc finger BED domain-containing protein RICESLEEPER 2</fullName>
    </submittedName>
</protein>
<dbReference type="Pfam" id="PF02892">
    <property type="entry name" value="zf-BED"/>
    <property type="match status" value="1"/>
</dbReference>